<dbReference type="PANTHER" id="PTHR42781:SF4">
    <property type="entry name" value="SPERMIDINE_PUTRESCINE IMPORT ATP-BINDING PROTEIN POTA"/>
    <property type="match status" value="1"/>
</dbReference>
<evidence type="ECO:0000259" key="5">
    <source>
        <dbReference type="PROSITE" id="PS50893"/>
    </source>
</evidence>
<keyword evidence="3 6" id="KW-0067">ATP-binding</keyword>
<dbReference type="InterPro" id="IPR008995">
    <property type="entry name" value="Mo/tungstate-bd_C_term_dom"/>
</dbReference>
<dbReference type="EMBL" id="VDFW01000004">
    <property type="protein sequence ID" value="TNC28138.1"/>
    <property type="molecule type" value="Genomic_DNA"/>
</dbReference>
<evidence type="ECO:0000256" key="4">
    <source>
        <dbReference type="SAM" id="MobiDB-lite"/>
    </source>
</evidence>
<dbReference type="InterPro" id="IPR017871">
    <property type="entry name" value="ABC_transporter-like_CS"/>
</dbReference>
<feature type="compositionally biased region" description="Polar residues" evidence="4">
    <location>
        <begin position="359"/>
        <end position="370"/>
    </location>
</feature>
<dbReference type="OrthoDB" id="9112331at2"/>
<dbReference type="Pfam" id="PF00005">
    <property type="entry name" value="ABC_tran"/>
    <property type="match status" value="1"/>
</dbReference>
<feature type="domain" description="ABC transporter" evidence="5">
    <location>
        <begin position="2"/>
        <end position="231"/>
    </location>
</feature>
<dbReference type="SUPFAM" id="SSF50331">
    <property type="entry name" value="MOP-like"/>
    <property type="match status" value="1"/>
</dbReference>
<name>A0A5C4M4V6_9PSEU</name>
<dbReference type="SUPFAM" id="SSF52540">
    <property type="entry name" value="P-loop containing nucleoside triphosphate hydrolases"/>
    <property type="match status" value="1"/>
</dbReference>
<dbReference type="AlphaFoldDB" id="A0A5C4M4V6"/>
<evidence type="ECO:0000256" key="2">
    <source>
        <dbReference type="ARBA" id="ARBA00022741"/>
    </source>
</evidence>
<gene>
    <name evidence="6" type="ORF">FG385_06855</name>
</gene>
<accession>A0A5C4M4V6</accession>
<dbReference type="Pfam" id="PF03459">
    <property type="entry name" value="TOBE"/>
    <property type="match status" value="1"/>
</dbReference>
<keyword evidence="1" id="KW-0813">Transport</keyword>
<dbReference type="InterPro" id="IPR003439">
    <property type="entry name" value="ABC_transporter-like_ATP-bd"/>
</dbReference>
<dbReference type="PANTHER" id="PTHR42781">
    <property type="entry name" value="SPERMIDINE/PUTRESCINE IMPORT ATP-BINDING PROTEIN POTA"/>
    <property type="match status" value="1"/>
</dbReference>
<evidence type="ECO:0000313" key="6">
    <source>
        <dbReference type="EMBL" id="TNC28138.1"/>
    </source>
</evidence>
<dbReference type="InterPro" id="IPR005116">
    <property type="entry name" value="Transp-assoc_OB_typ1"/>
</dbReference>
<keyword evidence="2" id="KW-0547">Nucleotide-binding</keyword>
<reference evidence="6 7" key="1">
    <citation type="submission" date="2019-06" db="EMBL/GenBank/DDBJ databases">
        <title>Amycolatopsis alkalitolerans sp. nov., isolated from Gastrodia elata Blume.</title>
        <authorList>
            <person name="Narsing Rao M.P."/>
            <person name="Li W.J."/>
        </authorList>
    </citation>
    <scope>NUCLEOTIDE SEQUENCE [LARGE SCALE GENOMIC DNA]</scope>
    <source>
        <strain evidence="6 7">SYSUP0005</strain>
    </source>
</reference>
<keyword evidence="7" id="KW-1185">Reference proteome</keyword>
<dbReference type="InterPro" id="IPR003593">
    <property type="entry name" value="AAA+_ATPase"/>
</dbReference>
<evidence type="ECO:0000256" key="1">
    <source>
        <dbReference type="ARBA" id="ARBA00022448"/>
    </source>
</evidence>
<comment type="caution">
    <text evidence="6">The sequence shown here is derived from an EMBL/GenBank/DDBJ whole genome shotgun (WGS) entry which is preliminary data.</text>
</comment>
<dbReference type="PROSITE" id="PS50893">
    <property type="entry name" value="ABC_TRANSPORTER_2"/>
    <property type="match status" value="1"/>
</dbReference>
<dbReference type="InterPro" id="IPR027417">
    <property type="entry name" value="P-loop_NTPase"/>
</dbReference>
<dbReference type="Gene3D" id="2.40.50.100">
    <property type="match status" value="1"/>
</dbReference>
<proteinExistence type="predicted"/>
<dbReference type="GO" id="GO:0016887">
    <property type="term" value="F:ATP hydrolysis activity"/>
    <property type="evidence" value="ECO:0007669"/>
    <property type="project" value="InterPro"/>
</dbReference>
<sequence>MTLRAEIELTRGTFDLSVDFKVPAGSVLAILGPNGSGKSSLLGSLSGLLRPRRAKIRLGEKDLHGLPPHDRSVGLLSQDPLLFPHLSVLDNVAFSPRSKGAGRAGAREIARRWLAEVDAAQFEKRKPAQLSGGQAQRVAIARALAGEPDLLLLDEPMAALDVDAAPAIRGLLRRVLGLQRKRATVLVTHDPLDALALADHVLVLTDGRAVERGPTREVLAAPRTAFTARIAGLNLIAGIAVGGGLRTEAGRLIAGMLAEDTTMGGPAVAVFAPNAVAVYPGGEAHPGSPRNTIAAAVTALEPHGPVIRLRTDAGLAADLTPAAVADLRLEPGTPVRLDIKATTVTVYPATAGPSPSPSTETLRVTDNPGT</sequence>
<dbReference type="InterPro" id="IPR050093">
    <property type="entry name" value="ABC_SmlMolc_Importer"/>
</dbReference>
<dbReference type="SMART" id="SM00382">
    <property type="entry name" value="AAA"/>
    <property type="match status" value="1"/>
</dbReference>
<dbReference type="Proteomes" id="UP000305546">
    <property type="component" value="Unassembled WGS sequence"/>
</dbReference>
<protein>
    <submittedName>
        <fullName evidence="6">ABC transporter ATP-binding protein</fullName>
    </submittedName>
</protein>
<organism evidence="6 7">
    <name type="scientific">Amycolatopsis alkalitolerans</name>
    <dbReference type="NCBI Taxonomy" id="2547244"/>
    <lineage>
        <taxon>Bacteria</taxon>
        <taxon>Bacillati</taxon>
        <taxon>Actinomycetota</taxon>
        <taxon>Actinomycetes</taxon>
        <taxon>Pseudonocardiales</taxon>
        <taxon>Pseudonocardiaceae</taxon>
        <taxon>Amycolatopsis</taxon>
    </lineage>
</organism>
<dbReference type="Gene3D" id="3.40.50.300">
    <property type="entry name" value="P-loop containing nucleotide triphosphate hydrolases"/>
    <property type="match status" value="1"/>
</dbReference>
<dbReference type="RefSeq" id="WP_139095755.1">
    <property type="nucleotide sequence ID" value="NZ_VDFW01000004.1"/>
</dbReference>
<evidence type="ECO:0000256" key="3">
    <source>
        <dbReference type="ARBA" id="ARBA00022840"/>
    </source>
</evidence>
<evidence type="ECO:0000313" key="7">
    <source>
        <dbReference type="Proteomes" id="UP000305546"/>
    </source>
</evidence>
<feature type="region of interest" description="Disordered" evidence="4">
    <location>
        <begin position="349"/>
        <end position="370"/>
    </location>
</feature>
<dbReference type="GO" id="GO:0005524">
    <property type="term" value="F:ATP binding"/>
    <property type="evidence" value="ECO:0007669"/>
    <property type="project" value="UniProtKB-KW"/>
</dbReference>
<dbReference type="PROSITE" id="PS00211">
    <property type="entry name" value="ABC_TRANSPORTER_1"/>
    <property type="match status" value="1"/>
</dbReference>